<evidence type="ECO:0000313" key="1">
    <source>
        <dbReference type="EMBL" id="KJJ83597.1"/>
    </source>
</evidence>
<sequence>MTIISKTKIKRELTKVLRQQGYDVGKTTFTLNDSDRETKRSVHSLAKVERIDKRKDFIKRKTSFIEKFLLDGSALDVQKISPKLIEVEADSEWETLFRWWNLVWWSLPYERAYGRQIRYVVWDQYHKAPIGLIGLQSPILSWSVRDDYLGITKEGRDYWVNQSLSAQRLGALPPYNYVLGGKLVAYLMTADTVRKKFENKYSGVKTLMQKRKLPSDLLFVTTTGAYGKSSVYTRLKYEEEYVAKFIGYSHGSGSFHIPNALFDKLIKLLEQEGFDVRRGYGAGPSRKLRLITQSLRLLGFENGSSHGVQRAVYLFPFVKNLTEVIQAEAQPKWYHRSIKGLTQYWKERWAVPRIGKDQTYKTFIGEKFIEDALANLNQPEKICRGK</sequence>
<dbReference type="Pfam" id="PF14236">
    <property type="entry name" value="DruA"/>
    <property type="match status" value="1"/>
</dbReference>
<name>A0A0F0CK26_9BACT</name>
<organism evidence="1 2">
    <name type="scientific">Candidatus Omnitrophus magneticus</name>
    <dbReference type="NCBI Taxonomy" id="1609969"/>
    <lineage>
        <taxon>Bacteria</taxon>
        <taxon>Pseudomonadati</taxon>
        <taxon>Candidatus Omnitrophota</taxon>
        <taxon>Candidatus Omnitrophus</taxon>
    </lineage>
</organism>
<dbReference type="Proteomes" id="UP000033428">
    <property type="component" value="Unassembled WGS sequence"/>
</dbReference>
<evidence type="ECO:0000313" key="2">
    <source>
        <dbReference type="Proteomes" id="UP000033428"/>
    </source>
</evidence>
<gene>
    <name evidence="1" type="ORF">OMAG_002546</name>
</gene>
<accession>A0A0F0CK26</accession>
<protein>
    <submittedName>
        <fullName evidence="1">Uncharacterized protein</fullName>
    </submittedName>
</protein>
<keyword evidence="2" id="KW-1185">Reference proteome</keyword>
<dbReference type="InterPro" id="IPR025639">
    <property type="entry name" value="DruA"/>
</dbReference>
<proteinExistence type="predicted"/>
<comment type="caution">
    <text evidence="1">The sequence shown here is derived from an EMBL/GenBank/DDBJ whole genome shotgun (WGS) entry which is preliminary data.</text>
</comment>
<reference evidence="1 2" key="1">
    <citation type="submission" date="2015-02" db="EMBL/GenBank/DDBJ databases">
        <title>Single-cell genomics of uncultivated deep-branching MTB reveals a conserved set of magnetosome genes.</title>
        <authorList>
            <person name="Kolinko S."/>
            <person name="Richter M."/>
            <person name="Glockner F.O."/>
            <person name="Brachmann A."/>
            <person name="Schuler D."/>
        </authorList>
    </citation>
    <scope>NUCLEOTIDE SEQUENCE [LARGE SCALE GENOMIC DNA]</scope>
    <source>
        <strain evidence="1">SKK-01</strain>
    </source>
</reference>
<dbReference type="AlphaFoldDB" id="A0A0F0CK26"/>
<dbReference type="EMBL" id="JYNY01000528">
    <property type="protein sequence ID" value="KJJ83597.1"/>
    <property type="molecule type" value="Genomic_DNA"/>
</dbReference>